<protein>
    <recommendedName>
        <fullName evidence="1">DUF753 domain-containing protein</fullName>
    </recommendedName>
</protein>
<dbReference type="VEuPathDB" id="VectorBase:ASTEI018590"/>
<keyword evidence="3" id="KW-1185">Reference proteome</keyword>
<evidence type="ECO:0000313" key="2">
    <source>
        <dbReference type="EnsemblMetazoa" id="ASTEI018590-PA"/>
    </source>
</evidence>
<dbReference type="InterPro" id="IPR008472">
    <property type="entry name" value="DUF753"/>
</dbReference>
<sequence length="2214" mass="236909">MVNVVSASVVWPPGAKKLVIGVMLLVVLIPVRADVTCYWCDGCDAYMPTQMKECATECSVWYSKNGETTTVNRGCLEEAALDALIAQCTSALCNTASVTRCVRCDSPVSAECETVICPTAQDKCYLNPAGKPCNDIPKCVACDIGNDPECLEDTLFVQQCPRTTDQCYRYRDAEQVVHLGCTGAEDYTSACQGTANCHTCSGEECNRNAKFECYTCDDCGSVEVDQALAECSIFEENQCYVGYDKTTKQTHRSCFSGTVPLYDFFKLCDSTGCNDRSFPEHLQCYQCVDCTEAIVEDANYCSSTEATGCFMLQLSSGTLVRGCNTDEAFADCQLDRNCQTCGSDQCNREPAQKQTYCNQCTGVTACEQPIPSTACTDSSFTNQCYLYSDGTRQMRKGCVLDLDPAMADVCYDQTDPRCTLCKDNQCNQQHCVRCDSGTDGMGCVVADKAAVALQYKLCAGDVCRVEIDAEGHTVRGCLEDFENPVCEPGSCVETVESGSNAGVFPADRRQCYKCAGDSCWAPAEESDGEYCLLYRGAEDGCYIYNDGSTIVRGCTTDPEARCAGDDSDPDEACTVSLTDLSNDAAQSQTPMTCYADCPGNMPPCLTVTCPRPSDRCFVSVSLSGVITRGCTPTSCPADSKDCFTCNEPICNGVYSVCSTCDTAIDTGCAVGLQQSGAICEQSTGCFQYRDEDRAVFGCAEQASPLCVDSEERCQFCEEPLCNAKDLNLCYTCTDCPDALTPGGAMLKLCAEAGDHCITGLYDGRIDRGCQSGLAHPIDEYSVIEDCTAEPGCNQLLITEYVSCYACVDCPDGANEADATLCLNPPTNQCYTKRESNGTISRGCANEDALIGCDNGINCVVCEQSNCNSKAVPREFSCVQCPRGEACADRNVLSDCPNTLGMVFDACVIHRLGSEVTKGCLSSPSLFALCYGNTNDDRCTVTYESQGNAHPVQCIDCRGGVDCVRGDPDELPTDTAFHGSCVSFVDANGMVVRGNVINYPECQDSSHCAECFSDVCNGGLFPDDRLLCYQCSGEPCARLPLAAINPEPCLRYDAANEKCYTWYESASSAQRGCALDDAVCQTEAVLCQECADSGCNVLGYDAFDDTKVCVQCSSNRACDESPSEETCSDGGGCYTFFLSELLVTAKGCVSELRESMAWYEECVGGEGGRCERCYGDYCNRNRCYVCNSLSGDGAGGHTIRGCSDSFEQEQLAECSATGGTCVSCSGDYCNGGPVPGDRLKCYQCAGTPDCLNPTKSSERYCDIYREGEDSCYTLFQDETTVERGCTLQRSEPCDQQPPCVQCNTTGCNNQRALVQSTLSCAQCAGDACPAIDEPANDALVKACPSEILLGRTDRCYAYFHPNGTTERGCLSELAKRDDTLAAQCFDPSDVSCKVCPSDGCNARSVRCFVCDTDTFPGCADELDGAAHSALVQACATGQCVSVLDGAVTRKGCAEDYAVECASTGSMCEAFEGAMSNGVIYPLDRLRCFQCQGSSSCDAIQSSSASASACQQYSAADECYTYVSDSGETFRGCASDPPVSNPCTEQPDLCIRCSSASACNDQPAVQSNELICAQCTRAAECETMERFERCTQPVLLGRSDSCYVQSFAGEILARGCLSDAAASLRDKCADAGAPNSECSLCLCDRCNGPTVQCVACERETGCGSVLGAEATLVPCRTGSCVSFVKQLATGSSLIVKGCSEAYEQDTCGRGQSAEGSYQLCHTSGCNDVMFPVRRLKCYQCEGEACSVPSLQPTICEPYREGDRCYSFRDRQQKGCLGQLDNVTECSEGGQRCTVCDSSDGCNEEPRALQCIACSSRDDPRCADPMAAGLSMQMCLVGGCVTLIDDDGYTVRGCATEYDASSESCTAAEATATCHVCTAGDACNNALLPANRLKCYQCSEAACLDVSQQQPSVCQRYSATEACYAYATSSINIRRGCMSDASFQCPDEGCVTCTAGDGCNDDPPIVPNALTCHHCDGPDCAMQQTAGKGTACPDVLLGRTDACYAFVEKYTVRRGCLSEATTACDPTDENCHVCTGESDCNGAQYSIARHECVLCDEGTAGERCKWGFDYSEAQRCNTTSGVASYDAGCYTCYSSSVGSFQRGCVGENRQAQCQPTTVQVCLGTACNRRNEQLQICAKCEAGCETDRWTVEECRGVVPYERRGCYIMLDSRKRIVARGCAADLNEDTWNLCSNVKDSSCVTCLGNECNHAGRGSNSN</sequence>
<organism evidence="2 3">
    <name type="scientific">Anopheles stephensi</name>
    <name type="common">Indo-Pakistan malaria mosquito</name>
    <dbReference type="NCBI Taxonomy" id="30069"/>
    <lineage>
        <taxon>Eukaryota</taxon>
        <taxon>Metazoa</taxon>
        <taxon>Ecdysozoa</taxon>
        <taxon>Arthropoda</taxon>
        <taxon>Hexapoda</taxon>
        <taxon>Insecta</taxon>
        <taxon>Pterygota</taxon>
        <taxon>Neoptera</taxon>
        <taxon>Endopterygota</taxon>
        <taxon>Diptera</taxon>
        <taxon>Nematocera</taxon>
        <taxon>Culicoidea</taxon>
        <taxon>Culicidae</taxon>
        <taxon>Anophelinae</taxon>
        <taxon>Anopheles</taxon>
    </lineage>
</organism>
<feature type="domain" description="DUF753" evidence="1">
    <location>
        <begin position="1239"/>
        <end position="1307"/>
    </location>
</feature>
<feature type="domain" description="DUF753" evidence="1">
    <location>
        <begin position="1806"/>
        <end position="1881"/>
    </location>
</feature>
<dbReference type="PANTHER" id="PTHR21721:SF26">
    <property type="entry name" value="DUF753 DOMAIN-CONTAINING PROTEIN-RELATED"/>
    <property type="match status" value="1"/>
</dbReference>
<feature type="domain" description="DUF753" evidence="1">
    <location>
        <begin position="1317"/>
        <end position="1400"/>
    </location>
</feature>
<feature type="domain" description="DUF753" evidence="1">
    <location>
        <begin position="138"/>
        <end position="206"/>
    </location>
</feature>
<dbReference type="Pfam" id="PF05444">
    <property type="entry name" value="DUF753"/>
    <property type="match status" value="9"/>
</dbReference>
<dbReference type="Proteomes" id="UP000076408">
    <property type="component" value="Unassembled WGS sequence"/>
</dbReference>
<reference evidence="2" key="2">
    <citation type="submission" date="2020-05" db="UniProtKB">
        <authorList>
            <consortium name="EnsemblMetazoa"/>
        </authorList>
    </citation>
    <scope>IDENTIFICATION</scope>
    <source>
        <strain evidence="2">Indian</strain>
    </source>
</reference>
<feature type="domain" description="DUF753" evidence="1">
    <location>
        <begin position="1027"/>
        <end position="1095"/>
    </location>
</feature>
<accession>A0A182Y074</accession>
<feature type="domain" description="DUF753" evidence="1">
    <location>
        <begin position="2133"/>
        <end position="2205"/>
    </location>
</feature>
<dbReference type="VEuPathDB" id="VectorBase:ASTE007289"/>
<name>A0A182Y074_ANOST</name>
<feature type="domain" description="DUF753" evidence="1">
    <location>
        <begin position="1107"/>
        <end position="1178"/>
    </location>
</feature>
<feature type="domain" description="DUF753" evidence="1">
    <location>
        <begin position="1968"/>
        <end position="2038"/>
    </location>
</feature>
<feature type="domain" description="DUF753" evidence="1">
    <location>
        <begin position="1485"/>
        <end position="1558"/>
    </location>
</feature>
<evidence type="ECO:0000259" key="1">
    <source>
        <dbReference type="Pfam" id="PF05444"/>
    </source>
</evidence>
<dbReference type="OMA" id="VDCYFCD"/>
<reference evidence="3" key="1">
    <citation type="journal article" date="2014" name="Genome Biol.">
        <title>Genome analysis of a major urban malaria vector mosquito, Anopheles stephensi.</title>
        <authorList>
            <person name="Jiang X."/>
            <person name="Peery A."/>
            <person name="Hall A.B."/>
            <person name="Sharma A."/>
            <person name="Chen X.G."/>
            <person name="Waterhouse R.M."/>
            <person name="Komissarov A."/>
            <person name="Riehle M.M."/>
            <person name="Shouche Y."/>
            <person name="Sharakhova M.V."/>
            <person name="Lawson D."/>
            <person name="Pakpour N."/>
            <person name="Arensburger P."/>
            <person name="Davidson V.L."/>
            <person name="Eiglmeier K."/>
            <person name="Emrich S."/>
            <person name="George P."/>
            <person name="Kennedy R.C."/>
            <person name="Mane S.P."/>
            <person name="Maslen G."/>
            <person name="Oringanje C."/>
            <person name="Qi Y."/>
            <person name="Settlage R."/>
            <person name="Tojo M."/>
            <person name="Tubio J.M."/>
            <person name="Unger M.F."/>
            <person name="Wang B."/>
            <person name="Vernick K.D."/>
            <person name="Ribeiro J.M."/>
            <person name="James A.A."/>
            <person name="Michel K."/>
            <person name="Riehle M.A."/>
            <person name="Luckhart S."/>
            <person name="Sharakhov I.V."/>
            <person name="Tu Z."/>
        </authorList>
    </citation>
    <scope>NUCLEOTIDE SEQUENCE [LARGE SCALE GENOMIC DNA]</scope>
    <source>
        <strain evidence="3">Indian</strain>
    </source>
</reference>
<dbReference type="PANTHER" id="PTHR21721">
    <property type="entry name" value="GH09876P-RELATED"/>
    <property type="match status" value="1"/>
</dbReference>
<dbReference type="VEuPathDB" id="VectorBase:ASTEI20_043240"/>
<evidence type="ECO:0000313" key="3">
    <source>
        <dbReference type="Proteomes" id="UP000076408"/>
    </source>
</evidence>
<dbReference type="EnsemblMetazoa" id="ASTEI018590-RA">
    <property type="protein sequence ID" value="ASTEI018590-PA"/>
    <property type="gene ID" value="ASTEI018590"/>
</dbReference>
<proteinExistence type="predicted"/>